<dbReference type="EMBL" id="JABFAD010330106">
    <property type="protein sequence ID" value="MBA0819526.1"/>
    <property type="molecule type" value="Genomic_DNA"/>
</dbReference>
<organism evidence="1 2">
    <name type="scientific">Gossypium harknessii</name>
    <dbReference type="NCBI Taxonomy" id="34285"/>
    <lineage>
        <taxon>Eukaryota</taxon>
        <taxon>Viridiplantae</taxon>
        <taxon>Streptophyta</taxon>
        <taxon>Embryophyta</taxon>
        <taxon>Tracheophyta</taxon>
        <taxon>Spermatophyta</taxon>
        <taxon>Magnoliopsida</taxon>
        <taxon>eudicotyledons</taxon>
        <taxon>Gunneridae</taxon>
        <taxon>Pentapetalae</taxon>
        <taxon>rosids</taxon>
        <taxon>malvids</taxon>
        <taxon>Malvales</taxon>
        <taxon>Malvaceae</taxon>
        <taxon>Malvoideae</taxon>
        <taxon>Gossypium</taxon>
    </lineage>
</organism>
<evidence type="ECO:0000313" key="1">
    <source>
        <dbReference type="EMBL" id="MBA0819526.1"/>
    </source>
</evidence>
<evidence type="ECO:0000313" key="2">
    <source>
        <dbReference type="Proteomes" id="UP000593560"/>
    </source>
</evidence>
<proteinExistence type="predicted"/>
<gene>
    <name evidence="1" type="ORF">Gohar_021984</name>
</gene>
<accession>A0A7J9IBN9</accession>
<protein>
    <submittedName>
        <fullName evidence="1">Uncharacterized protein</fullName>
    </submittedName>
</protein>
<name>A0A7J9IBN9_9ROSI</name>
<comment type="caution">
    <text evidence="1">The sequence shown here is derived from an EMBL/GenBank/DDBJ whole genome shotgun (WGS) entry which is preliminary data.</text>
</comment>
<dbReference type="Proteomes" id="UP000593560">
    <property type="component" value="Unassembled WGS sequence"/>
</dbReference>
<dbReference type="OrthoDB" id="990541at2759"/>
<reference evidence="1 2" key="1">
    <citation type="journal article" date="2019" name="Genome Biol. Evol.">
        <title>Insights into the evolution of the New World diploid cottons (Gossypium, subgenus Houzingenia) based on genome sequencing.</title>
        <authorList>
            <person name="Grover C.E."/>
            <person name="Arick M.A. 2nd"/>
            <person name="Thrash A."/>
            <person name="Conover J.L."/>
            <person name="Sanders W.S."/>
            <person name="Peterson D.G."/>
            <person name="Frelichowski J.E."/>
            <person name="Scheffler J.A."/>
            <person name="Scheffler B.E."/>
            <person name="Wendel J.F."/>
        </authorList>
    </citation>
    <scope>NUCLEOTIDE SEQUENCE [LARGE SCALE GENOMIC DNA]</scope>
    <source>
        <strain evidence="1">0</strain>
        <tissue evidence="1">Leaf</tissue>
    </source>
</reference>
<keyword evidence="2" id="KW-1185">Reference proteome</keyword>
<dbReference type="AlphaFoldDB" id="A0A7J9IBN9"/>
<sequence>MRSFVKAREVNVSITDMGILQIYDTPYYYHDYLYKIILKEFKNIDTEEVLKFLTAGKEMWTYQTATRIPETFNQELITYGMKFVCSRIRPVAEMSGITQI</sequence>